<dbReference type="Proteomes" id="UP000253941">
    <property type="component" value="Unassembled WGS sequence"/>
</dbReference>
<protein>
    <recommendedName>
        <fullName evidence="10">Bifunctional enzyme IspD/IspF</fullName>
    </recommendedName>
    <domain>
        <recommendedName>
            <fullName evidence="10">2-C-methyl-D-erythritol 4-phosphate cytidylyltransferase</fullName>
            <ecNumber evidence="10">2.7.7.60</ecNumber>
        </recommendedName>
        <alternativeName>
            <fullName evidence="10">4-diphosphocytidyl-2C-methyl-D-erythritol synthase</fullName>
        </alternativeName>
        <alternativeName>
            <fullName evidence="10">MEP cytidylyltransferase</fullName>
            <shortName evidence="10">MCT</shortName>
        </alternativeName>
    </domain>
    <domain>
        <recommendedName>
            <fullName evidence="10">2-C-methyl-D-erythritol 2,4-cyclodiphosphate synthase</fullName>
            <shortName evidence="10">MECDP-synthase</shortName>
            <shortName evidence="10">MECPP-synthase</shortName>
            <shortName evidence="10">MECPS</shortName>
            <ecNumber evidence="10">4.6.1.12</ecNumber>
        </recommendedName>
    </domain>
</protein>
<dbReference type="InterPro" id="IPR001228">
    <property type="entry name" value="IspD"/>
</dbReference>
<evidence type="ECO:0000256" key="2">
    <source>
        <dbReference type="ARBA" id="ARBA00004787"/>
    </source>
</evidence>
<evidence type="ECO:0000256" key="6">
    <source>
        <dbReference type="ARBA" id="ARBA00022723"/>
    </source>
</evidence>
<keyword evidence="5 10" id="KW-0548">Nucleotidyltransferase</keyword>
<dbReference type="InterPro" id="IPR003526">
    <property type="entry name" value="MECDP_synthase"/>
</dbReference>
<dbReference type="SUPFAM" id="SSF53448">
    <property type="entry name" value="Nucleotide-diphospho-sugar transferases"/>
    <property type="match status" value="1"/>
</dbReference>
<dbReference type="CDD" id="cd02516">
    <property type="entry name" value="CDP-ME_synthetase"/>
    <property type="match status" value="1"/>
</dbReference>
<comment type="similarity">
    <text evidence="10">In the C-terminal section; belongs to the IspF family.</text>
</comment>
<comment type="caution">
    <text evidence="10">Lacks conserved residue(s) required for the propagation of feature annotation.</text>
</comment>
<dbReference type="HAMAP" id="MF_01520">
    <property type="entry name" value="IspDF"/>
    <property type="match status" value="1"/>
</dbReference>
<feature type="binding site" evidence="10">
    <location>
        <position position="367"/>
    </location>
    <ligand>
        <name>4-CDP-2-C-methyl-D-erythritol 2-phosphate</name>
        <dbReference type="ChEBI" id="CHEBI:57919"/>
    </ligand>
</feature>
<evidence type="ECO:0000313" key="13">
    <source>
        <dbReference type="Proteomes" id="UP000253941"/>
    </source>
</evidence>
<dbReference type="EC" id="2.7.7.60" evidence="10"/>
<dbReference type="NCBIfam" id="NF006899">
    <property type="entry name" value="PRK09382.1"/>
    <property type="match status" value="1"/>
</dbReference>
<feature type="binding site" evidence="10">
    <location>
        <position position="270"/>
    </location>
    <ligand>
        <name>a divalent metal cation</name>
        <dbReference type="ChEBI" id="CHEBI:60240"/>
    </ligand>
</feature>
<dbReference type="Gene3D" id="3.30.1330.50">
    <property type="entry name" value="2-C-methyl-D-erythritol 2,4-cyclodiphosphate synthase"/>
    <property type="match status" value="1"/>
</dbReference>
<feature type="binding site" evidence="10">
    <location>
        <position position="370"/>
    </location>
    <ligand>
        <name>4-CDP-2-C-methyl-D-erythritol 2-phosphate</name>
        <dbReference type="ChEBI" id="CHEBI:57919"/>
    </ligand>
</feature>
<dbReference type="PANTHER" id="PTHR43181">
    <property type="entry name" value="2-C-METHYL-D-ERYTHRITOL 2,4-CYCLODIPHOSPHATE SYNTHASE, CHLOROPLASTIC"/>
    <property type="match status" value="1"/>
</dbReference>
<evidence type="ECO:0000256" key="8">
    <source>
        <dbReference type="ARBA" id="ARBA00023239"/>
    </source>
</evidence>
<reference evidence="12 13" key="1">
    <citation type="submission" date="2018-07" db="EMBL/GenBank/DDBJ databases">
        <title>Venubactetium sediminum gen. nov., sp. nov., isolated from a marine solar saltern.</title>
        <authorList>
            <person name="Wang S."/>
        </authorList>
    </citation>
    <scope>NUCLEOTIDE SEQUENCE [LARGE SCALE GENOMIC DNA]</scope>
    <source>
        <strain evidence="12 13">WD2A32</strain>
    </source>
</reference>
<feature type="site" description="Transition state stabilizer" evidence="10">
    <location>
        <position position="361"/>
    </location>
</feature>
<dbReference type="InterPro" id="IPR018294">
    <property type="entry name" value="ISPD_synthase_CS"/>
</dbReference>
<comment type="pathway">
    <text evidence="2 10">Isoprenoid biosynthesis; isopentenyl diphosphate biosynthesis via DXP pathway; isopentenyl diphosphate from 1-deoxy-D-xylulose 5-phosphate: step 2/6.</text>
</comment>
<dbReference type="UniPathway" id="UPA00056">
    <property type="reaction ID" value="UER00093"/>
</dbReference>
<comment type="similarity">
    <text evidence="10">In the N-terminal section; belongs to the IspD/TarI cytidylyltransferase family. IspD subfamily.</text>
</comment>
<feature type="site" description="Transition state stabilizer" evidence="10">
    <location>
        <position position="262"/>
    </location>
</feature>
<dbReference type="AlphaFoldDB" id="A0A369T9U1"/>
<dbReference type="SUPFAM" id="SSF69765">
    <property type="entry name" value="IpsF-like"/>
    <property type="match status" value="1"/>
</dbReference>
<evidence type="ECO:0000259" key="11">
    <source>
        <dbReference type="Pfam" id="PF02542"/>
    </source>
</evidence>
<comment type="function">
    <text evidence="10">Bifunctional enzyme that catalyzes the formation of 4-diphosphocytidyl-2-C-methyl-D-erythritol from CTP and 2-C-methyl-D-erythritol 4-phosphate (MEP) (IspD), and catalyzes the conversion of 4-diphosphocytidyl-2-C-methyl-D-erythritol 2-phosphate (CDP-ME2P) to 2-C-methyl-D-erythritol 2,4-cyclodiphosphate (ME-CPP) with a corresponding release of cytidine 5-monophosphate (CMP) (IspF).</text>
</comment>
<feature type="site" description="Transition state stabilizer" evidence="10">
    <location>
        <position position="23"/>
    </location>
</feature>
<dbReference type="GO" id="GO:0050518">
    <property type="term" value="F:2-C-methyl-D-erythritol 4-phosphate cytidylyltransferase activity"/>
    <property type="evidence" value="ECO:0007669"/>
    <property type="project" value="UniProtKB-UniRule"/>
</dbReference>
<dbReference type="NCBIfam" id="TIGR00453">
    <property type="entry name" value="ispD"/>
    <property type="match status" value="1"/>
</dbReference>
<feature type="site" description="Positions MEP for the nucleophilic attack" evidence="10">
    <location>
        <position position="152"/>
    </location>
</feature>
<dbReference type="PANTHER" id="PTHR43181:SF1">
    <property type="entry name" value="2-C-METHYL-D-ERYTHRITOL 2,4-CYCLODIPHOSPHATE SYNTHASE, CHLOROPLASTIC"/>
    <property type="match status" value="1"/>
</dbReference>
<feature type="binding site" evidence="10">
    <location>
        <begin position="262"/>
        <end position="263"/>
    </location>
    <ligand>
        <name>4-CDP-2-C-methyl-D-erythritol 2-phosphate</name>
        <dbReference type="ChEBI" id="CHEBI:57919"/>
    </ligand>
</feature>
<keyword evidence="8 10" id="KW-0456">Lyase</keyword>
<dbReference type="EMBL" id="QPMH01000007">
    <property type="protein sequence ID" value="RDD62099.1"/>
    <property type="molecule type" value="Genomic_DNA"/>
</dbReference>
<dbReference type="GO" id="GO:0046872">
    <property type="term" value="F:metal ion binding"/>
    <property type="evidence" value="ECO:0007669"/>
    <property type="project" value="UniProtKB-KW"/>
</dbReference>
<proteinExistence type="inferred from homology"/>
<keyword evidence="4 10" id="KW-0808">Transferase</keyword>
<dbReference type="InterPro" id="IPR034683">
    <property type="entry name" value="IspD/TarI"/>
</dbReference>
<comment type="catalytic activity">
    <reaction evidence="1 10">
        <text>2-C-methyl-D-erythritol 4-phosphate + CTP + H(+) = 4-CDP-2-C-methyl-D-erythritol + diphosphate</text>
        <dbReference type="Rhea" id="RHEA:13429"/>
        <dbReference type="ChEBI" id="CHEBI:15378"/>
        <dbReference type="ChEBI" id="CHEBI:33019"/>
        <dbReference type="ChEBI" id="CHEBI:37563"/>
        <dbReference type="ChEBI" id="CHEBI:57823"/>
        <dbReference type="ChEBI" id="CHEBI:58262"/>
        <dbReference type="EC" id="2.7.7.60"/>
    </reaction>
</comment>
<dbReference type="Pfam" id="PF02542">
    <property type="entry name" value="YgbB"/>
    <property type="match status" value="1"/>
</dbReference>
<dbReference type="GO" id="GO:0008685">
    <property type="term" value="F:2-C-methyl-D-erythritol 2,4-cyclodiphosphate synthase activity"/>
    <property type="evidence" value="ECO:0007669"/>
    <property type="project" value="UniProtKB-UniRule"/>
</dbReference>
<comment type="similarity">
    <text evidence="3">Belongs to the IspD/TarI cytidylyltransferase family. IspD subfamily.</text>
</comment>
<dbReference type="GO" id="GO:0019288">
    <property type="term" value="P:isopentenyl diphosphate biosynthetic process, methylerythritol 4-phosphate pathway"/>
    <property type="evidence" value="ECO:0007669"/>
    <property type="project" value="UniProtKB-UniRule"/>
</dbReference>
<dbReference type="HAMAP" id="MF_00107">
    <property type="entry name" value="IspF"/>
    <property type="match status" value="1"/>
</dbReference>
<dbReference type="FunFam" id="3.90.550.10:FF:000003">
    <property type="entry name" value="2-C-methyl-D-erythritol 4-phosphate cytidylyltransferase"/>
    <property type="match status" value="1"/>
</dbReference>
<keyword evidence="6 10" id="KW-0479">Metal-binding</keyword>
<dbReference type="PROSITE" id="PS01295">
    <property type="entry name" value="ISPD"/>
    <property type="match status" value="1"/>
</dbReference>
<dbReference type="InterPro" id="IPR036571">
    <property type="entry name" value="MECDP_synthase_sf"/>
</dbReference>
<dbReference type="EC" id="4.6.1.12" evidence="10"/>
<feature type="site" description="Transition state stabilizer" evidence="10">
    <location>
        <position position="16"/>
    </location>
</feature>
<evidence type="ECO:0000256" key="9">
    <source>
        <dbReference type="ARBA" id="ARBA00023268"/>
    </source>
</evidence>
<comment type="catalytic activity">
    <reaction evidence="10">
        <text>4-CDP-2-C-methyl-D-erythritol 2-phosphate = 2-C-methyl-D-erythritol 2,4-cyclic diphosphate + CMP</text>
        <dbReference type="Rhea" id="RHEA:23864"/>
        <dbReference type="ChEBI" id="CHEBI:57919"/>
        <dbReference type="ChEBI" id="CHEBI:58483"/>
        <dbReference type="ChEBI" id="CHEBI:60377"/>
        <dbReference type="EC" id="4.6.1.12"/>
    </reaction>
</comment>
<evidence type="ECO:0000256" key="5">
    <source>
        <dbReference type="ARBA" id="ARBA00022695"/>
    </source>
</evidence>
<evidence type="ECO:0000313" key="12">
    <source>
        <dbReference type="EMBL" id="RDD62099.1"/>
    </source>
</evidence>
<organism evidence="12 13">
    <name type="scientific">Ferruginivarius sediminum</name>
    <dbReference type="NCBI Taxonomy" id="2661937"/>
    <lineage>
        <taxon>Bacteria</taxon>
        <taxon>Pseudomonadati</taxon>
        <taxon>Pseudomonadota</taxon>
        <taxon>Alphaproteobacteria</taxon>
        <taxon>Rhodospirillales</taxon>
        <taxon>Rhodospirillaceae</taxon>
        <taxon>Ferruginivarius</taxon>
    </lineage>
</organism>
<comment type="caution">
    <text evidence="12">The sequence shown here is derived from an EMBL/GenBank/DDBJ whole genome shotgun (WGS) entry which is preliminary data.</text>
</comment>
<evidence type="ECO:0000256" key="1">
    <source>
        <dbReference type="ARBA" id="ARBA00001282"/>
    </source>
</evidence>
<accession>A0A369T9U1</accession>
<feature type="site" description="Positions MEP for the nucleophilic attack" evidence="10">
    <location>
        <position position="207"/>
    </location>
</feature>
<feature type="binding site" evidence="10">
    <location>
        <position position="236"/>
    </location>
    <ligand>
        <name>a divalent metal cation</name>
        <dbReference type="ChEBI" id="CHEBI:60240"/>
    </ligand>
</feature>
<comment type="cofactor">
    <cofactor evidence="10">
        <name>a divalent metal cation</name>
        <dbReference type="ChEBI" id="CHEBI:60240"/>
    </cofactor>
</comment>
<feature type="domain" description="2-C-methyl-D-erythritol 2,4-cyclodiphosphate synthase" evidence="11">
    <location>
        <begin position="227"/>
        <end position="382"/>
    </location>
</feature>
<sequence length="389" mass="40744">MSQVVALVVAAGRGSRFGADRPKQYVSLAGRAVLRHAAEALAAHPGIDAVRTVVHPEDGEAYAAATRGLDLLPPVHGGATRQDSVRLGLESLADIDPAKVLIHDGARPFVDAALVDRVLAALDEADGAIPAIAVSDTLKRVEAGRIVETVARDGLWRAQTPQGFVFHAILDAHEQASVDGGYSDDAAIAERAGLPVAIVQGSAENMKVTTQDDLTRAERWLAGGMEIRTGQGFDVHRFAEDREGPVMLCGVSVPHDRALAGHSDADVGLHVLVDAILGALAQGDIGSHFPPSDEQWKGADSAVFVRHVRDLVAGCGARILNVDITLICERPKIGPHRAEMAARIAELLGIDAGRVSVKGTTTEGLGFTGRREGIAAQAIATLQVPRSAA</sequence>
<feature type="region of interest" description="2-C-methyl-D-erythritol 4-phosphate cytidylyltransferase" evidence="10">
    <location>
        <begin position="1"/>
        <end position="227"/>
    </location>
</feature>
<evidence type="ECO:0000256" key="10">
    <source>
        <dbReference type="HAMAP-Rule" id="MF_01520"/>
    </source>
</evidence>
<feature type="binding site" evidence="10">
    <location>
        <begin position="284"/>
        <end position="286"/>
    </location>
    <ligand>
        <name>4-CDP-2-C-methyl-D-erythritol 2-phosphate</name>
        <dbReference type="ChEBI" id="CHEBI:57919"/>
    </ligand>
</feature>
<dbReference type="HAMAP" id="MF_00108">
    <property type="entry name" value="IspD"/>
    <property type="match status" value="1"/>
</dbReference>
<dbReference type="CDD" id="cd00554">
    <property type="entry name" value="MECDP_synthase"/>
    <property type="match status" value="1"/>
</dbReference>
<dbReference type="InterPro" id="IPR029044">
    <property type="entry name" value="Nucleotide-diphossugar_trans"/>
</dbReference>
<dbReference type="GO" id="GO:0016114">
    <property type="term" value="P:terpenoid biosynthetic process"/>
    <property type="evidence" value="ECO:0007669"/>
    <property type="project" value="InterPro"/>
</dbReference>
<dbReference type="Pfam" id="PF01128">
    <property type="entry name" value="IspD"/>
    <property type="match status" value="1"/>
</dbReference>
<dbReference type="NCBIfam" id="TIGR00151">
    <property type="entry name" value="ispF"/>
    <property type="match status" value="1"/>
</dbReference>
<dbReference type="InterPro" id="IPR026596">
    <property type="entry name" value="IspD/F"/>
</dbReference>
<evidence type="ECO:0000256" key="7">
    <source>
        <dbReference type="ARBA" id="ARBA00023229"/>
    </source>
</evidence>
<name>A0A369T9U1_9PROT</name>
<keyword evidence="7 10" id="KW-0414">Isoprene biosynthesis</keyword>
<feature type="binding site" evidence="10">
    <location>
        <begin position="360"/>
        <end position="363"/>
    </location>
    <ligand>
        <name>4-CDP-2-C-methyl-D-erythritol 2-phosphate</name>
        <dbReference type="ChEBI" id="CHEBI:57919"/>
    </ligand>
</feature>
<evidence type="ECO:0000256" key="4">
    <source>
        <dbReference type="ARBA" id="ARBA00022679"/>
    </source>
</evidence>
<gene>
    <name evidence="10" type="primary">ispDF</name>
    <name evidence="12" type="ORF">DRB17_09695</name>
</gene>
<keyword evidence="9 10" id="KW-0511">Multifunctional enzyme</keyword>
<feature type="region of interest" description="2-C-methyl-D-erythritol 2,4-cyclodiphosphate synthase" evidence="10">
    <location>
        <begin position="228"/>
        <end position="389"/>
    </location>
</feature>
<feature type="binding site" evidence="10">
    <location>
        <begin position="234"/>
        <end position="236"/>
    </location>
    <ligand>
        <name>4-CDP-2-C-methyl-D-erythritol 2-phosphate</name>
        <dbReference type="ChEBI" id="CHEBI:57919"/>
    </ligand>
</feature>
<dbReference type="Gene3D" id="3.90.550.10">
    <property type="entry name" value="Spore Coat Polysaccharide Biosynthesis Protein SpsA, Chain A"/>
    <property type="match status" value="1"/>
</dbReference>
<evidence type="ECO:0000256" key="3">
    <source>
        <dbReference type="ARBA" id="ARBA00009789"/>
    </source>
</evidence>
<dbReference type="RefSeq" id="WP_114581997.1">
    <property type="nucleotide sequence ID" value="NZ_QPMH01000007.1"/>
</dbReference>
<feature type="binding site" evidence="10">
    <location>
        <position position="234"/>
    </location>
    <ligand>
        <name>a divalent metal cation</name>
        <dbReference type="ChEBI" id="CHEBI:60240"/>
    </ligand>
</feature>
<comment type="pathway">
    <text evidence="10">Isoprenoid biosynthesis; isopentenyl diphosphate biosynthesis via DXP pathway; isopentenyl diphosphate from 1-deoxy-D-xylulose 5-phosphate: step 4/6.</text>
</comment>
<keyword evidence="13" id="KW-1185">Reference proteome</keyword>